<dbReference type="PANTHER" id="PTHR30336">
    <property type="entry name" value="INNER MEMBRANE PROTEIN, PROBABLE PERMEASE"/>
    <property type="match status" value="1"/>
</dbReference>
<dbReference type="Gene3D" id="3.40.50.620">
    <property type="entry name" value="HUPs"/>
    <property type="match status" value="1"/>
</dbReference>
<feature type="domain" description="DUF218" evidence="2">
    <location>
        <begin position="84"/>
        <end position="246"/>
    </location>
</feature>
<evidence type="ECO:0000313" key="3">
    <source>
        <dbReference type="EMBL" id="PXX77985.1"/>
    </source>
</evidence>
<feature type="transmembrane region" description="Helical" evidence="1">
    <location>
        <begin position="12"/>
        <end position="33"/>
    </location>
</feature>
<dbReference type="EMBL" id="QJKI01000014">
    <property type="protein sequence ID" value="PXX77985.1"/>
    <property type="molecule type" value="Genomic_DNA"/>
</dbReference>
<proteinExistence type="predicted"/>
<dbReference type="InterPro" id="IPR003848">
    <property type="entry name" value="DUF218"/>
</dbReference>
<dbReference type="OrthoDB" id="9809813at2"/>
<dbReference type="CDD" id="cd06259">
    <property type="entry name" value="YdcF-like"/>
    <property type="match status" value="1"/>
</dbReference>
<reference evidence="3 4" key="1">
    <citation type="submission" date="2018-05" db="EMBL/GenBank/DDBJ databases">
        <title>Genomic Encyclopedia of Type Strains, Phase IV (KMG-IV): sequencing the most valuable type-strain genomes for metagenomic binning, comparative biology and taxonomic classification.</title>
        <authorList>
            <person name="Goeker M."/>
        </authorList>
    </citation>
    <scope>NUCLEOTIDE SEQUENCE [LARGE SCALE GENOMIC DNA]</scope>
    <source>
        <strain evidence="3 4">DSM 29661</strain>
    </source>
</reference>
<keyword evidence="1" id="KW-0472">Membrane</keyword>
<evidence type="ECO:0000256" key="1">
    <source>
        <dbReference type="SAM" id="Phobius"/>
    </source>
</evidence>
<evidence type="ECO:0000259" key="2">
    <source>
        <dbReference type="Pfam" id="PF02698"/>
    </source>
</evidence>
<comment type="caution">
    <text evidence="3">The sequence shown here is derived from an EMBL/GenBank/DDBJ whole genome shotgun (WGS) entry which is preliminary data.</text>
</comment>
<sequence length="256" mass="27662">MLIERPELWLSALVGAFVLPPGVWLWLLALAAWQRRRRPWLARLCVGGTMLTLYALSTPWLAAQLQHSVEIATPIRAADLQQVDAIVVLGGGRREAAADQGGMDTISDGQLVRLRHAAQLARQSGKPLLASGGSPEGGPAEAELMALSLAQDFATPVRWQETRSVNTAENARFSAEILHAAGVRRIALVTHSWHMPRALRSFAATGLQVIPAPTGQSRPTLRLPYSVLPSAQALWHSSQALREGVGLLAYALRGVF</sequence>
<dbReference type="InterPro" id="IPR014729">
    <property type="entry name" value="Rossmann-like_a/b/a_fold"/>
</dbReference>
<keyword evidence="4" id="KW-1185">Reference proteome</keyword>
<dbReference type="RefSeq" id="WP_110391226.1">
    <property type="nucleotide sequence ID" value="NZ_DAIMVG010000071.1"/>
</dbReference>
<dbReference type="GO" id="GO:0043164">
    <property type="term" value="P:Gram-negative-bacterium-type cell wall biogenesis"/>
    <property type="evidence" value="ECO:0007669"/>
    <property type="project" value="TreeGrafter"/>
</dbReference>
<protein>
    <submittedName>
        <fullName evidence="3">Uncharacterized SAM-binding protein YcdF (DUF218 family)</fullName>
    </submittedName>
</protein>
<dbReference type="PANTHER" id="PTHR30336:SF4">
    <property type="entry name" value="ENVELOPE BIOGENESIS FACTOR ELYC"/>
    <property type="match status" value="1"/>
</dbReference>
<dbReference type="GO" id="GO:0005886">
    <property type="term" value="C:plasma membrane"/>
    <property type="evidence" value="ECO:0007669"/>
    <property type="project" value="TreeGrafter"/>
</dbReference>
<evidence type="ECO:0000313" key="4">
    <source>
        <dbReference type="Proteomes" id="UP000247555"/>
    </source>
</evidence>
<keyword evidence="1" id="KW-1133">Transmembrane helix</keyword>
<feature type="transmembrane region" description="Helical" evidence="1">
    <location>
        <begin position="40"/>
        <end position="62"/>
    </location>
</feature>
<organism evidence="3 4">
    <name type="scientific">Rivihabitans pingtungensis</name>
    <dbReference type="NCBI Taxonomy" id="1054498"/>
    <lineage>
        <taxon>Bacteria</taxon>
        <taxon>Pseudomonadati</taxon>
        <taxon>Pseudomonadota</taxon>
        <taxon>Betaproteobacteria</taxon>
        <taxon>Neisseriales</taxon>
        <taxon>Aquaspirillaceae</taxon>
        <taxon>Rivihabitans</taxon>
    </lineage>
</organism>
<name>A0A318KQI7_9NEIS</name>
<dbReference type="Proteomes" id="UP000247555">
    <property type="component" value="Unassembled WGS sequence"/>
</dbReference>
<dbReference type="GO" id="GO:0000270">
    <property type="term" value="P:peptidoglycan metabolic process"/>
    <property type="evidence" value="ECO:0007669"/>
    <property type="project" value="TreeGrafter"/>
</dbReference>
<dbReference type="AlphaFoldDB" id="A0A318KQI7"/>
<keyword evidence="1" id="KW-0812">Transmembrane</keyword>
<gene>
    <name evidence="3" type="ORF">DFR34_11473</name>
</gene>
<dbReference type="InterPro" id="IPR051599">
    <property type="entry name" value="Cell_Envelope_Assoc"/>
</dbReference>
<accession>A0A318KQI7</accession>
<dbReference type="Pfam" id="PF02698">
    <property type="entry name" value="DUF218"/>
    <property type="match status" value="1"/>
</dbReference>